<comment type="similarity">
    <text evidence="1">Belongs to the NAD(P)-dependent epimerase/dehydratase family.</text>
</comment>
<feature type="domain" description="NAD-dependent epimerase/dehydratase" evidence="4">
    <location>
        <begin position="14"/>
        <end position="237"/>
    </location>
</feature>
<dbReference type="CDD" id="cd08946">
    <property type="entry name" value="SDR_e"/>
    <property type="match status" value="1"/>
</dbReference>
<gene>
    <name evidence="5" type="ORF">SAMN05216559_0909</name>
</gene>
<proteinExistence type="inferred from homology"/>
<evidence type="ECO:0000256" key="2">
    <source>
        <dbReference type="ARBA" id="ARBA00023002"/>
    </source>
</evidence>
<sequence>MSNGLRKTVVTDTIVVTGALGGSGSWIVDALRADHDVVAVDLTLPESTDVDGVSFQALDLTDQGAVWETVLDADPSAVVHFGNIPHEENNPGGDVYENNALSTFHALEAAGRAGADVVWASSETVYGTHWPEPTLPEYLPVDEEHPVEPWNGYEMSKLAGEAAAERVTNRFGVSVASIRPSWIQYPGRYAITPFREDFDLESADRFGNLWSYIDIRDVVSLVEAALDADFEDHEVFNAFGPDNFLGVDTATAIEAGYGDLPSECDLSGEESAYSTEKAAKLLGWEPEHSWKTAEDEEIAGPSFV</sequence>
<evidence type="ECO:0000256" key="1">
    <source>
        <dbReference type="ARBA" id="ARBA00007637"/>
    </source>
</evidence>
<dbReference type="InterPro" id="IPR036291">
    <property type="entry name" value="NAD(P)-bd_dom_sf"/>
</dbReference>
<dbReference type="PANTHER" id="PTHR43103:SF5">
    <property type="entry name" value="4-EPIMERASE, PUTATIVE (AFU_ORTHOLOGUE AFUA_7G00360)-RELATED"/>
    <property type="match status" value="1"/>
</dbReference>
<dbReference type="InterPro" id="IPR001509">
    <property type="entry name" value="Epimerase_deHydtase"/>
</dbReference>
<dbReference type="SUPFAM" id="SSF51735">
    <property type="entry name" value="NAD(P)-binding Rossmann-fold domains"/>
    <property type="match status" value="1"/>
</dbReference>
<evidence type="ECO:0000259" key="4">
    <source>
        <dbReference type="Pfam" id="PF01370"/>
    </source>
</evidence>
<name>A0A1I6KJB3_9EURY</name>
<dbReference type="EMBL" id="FOZK01000001">
    <property type="protein sequence ID" value="SFR91332.1"/>
    <property type="molecule type" value="Genomic_DNA"/>
</dbReference>
<dbReference type="Gene3D" id="3.40.50.720">
    <property type="entry name" value="NAD(P)-binding Rossmann-like Domain"/>
    <property type="match status" value="1"/>
</dbReference>
<organism evidence="5 6">
    <name type="scientific">Halomicrobium zhouii</name>
    <dbReference type="NCBI Taxonomy" id="767519"/>
    <lineage>
        <taxon>Archaea</taxon>
        <taxon>Methanobacteriati</taxon>
        <taxon>Methanobacteriota</taxon>
        <taxon>Stenosarchaea group</taxon>
        <taxon>Halobacteria</taxon>
        <taxon>Halobacteriales</taxon>
        <taxon>Haloarculaceae</taxon>
        <taxon>Halomicrobium</taxon>
    </lineage>
</organism>
<evidence type="ECO:0000313" key="5">
    <source>
        <dbReference type="EMBL" id="SFR91332.1"/>
    </source>
</evidence>
<dbReference type="Proteomes" id="UP000199062">
    <property type="component" value="Unassembled WGS sequence"/>
</dbReference>
<accession>A0A1I6KJB3</accession>
<protein>
    <submittedName>
        <fullName evidence="5">Nucleoside-diphosphate-sugar epimerase</fullName>
    </submittedName>
</protein>
<dbReference type="AlphaFoldDB" id="A0A1I6KJB3"/>
<dbReference type="GO" id="GO:0016491">
    <property type="term" value="F:oxidoreductase activity"/>
    <property type="evidence" value="ECO:0007669"/>
    <property type="project" value="UniProtKB-KW"/>
</dbReference>
<dbReference type="STRING" id="767519.SAMN05216559_0909"/>
<evidence type="ECO:0000256" key="3">
    <source>
        <dbReference type="ARBA" id="ARBA00023027"/>
    </source>
</evidence>
<dbReference type="Pfam" id="PF01370">
    <property type="entry name" value="Epimerase"/>
    <property type="match status" value="1"/>
</dbReference>
<dbReference type="PANTHER" id="PTHR43103">
    <property type="entry name" value="NUCLEOSIDE-DIPHOSPHATE-SUGAR EPIMERASE"/>
    <property type="match status" value="1"/>
</dbReference>
<keyword evidence="3" id="KW-0520">NAD</keyword>
<keyword evidence="6" id="KW-1185">Reference proteome</keyword>
<reference evidence="5 6" key="1">
    <citation type="submission" date="2016-10" db="EMBL/GenBank/DDBJ databases">
        <authorList>
            <person name="de Groot N.N."/>
        </authorList>
    </citation>
    <scope>NUCLEOTIDE SEQUENCE [LARGE SCALE GENOMIC DNA]</scope>
    <source>
        <strain evidence="5 6">CGMCC 1.10457</strain>
    </source>
</reference>
<keyword evidence="2" id="KW-0560">Oxidoreductase</keyword>
<evidence type="ECO:0000313" key="6">
    <source>
        <dbReference type="Proteomes" id="UP000199062"/>
    </source>
</evidence>